<feature type="compositionally biased region" description="Basic and acidic residues" evidence="1">
    <location>
        <begin position="60"/>
        <end position="75"/>
    </location>
</feature>
<keyword evidence="3" id="KW-1185">Reference proteome</keyword>
<dbReference type="EMBL" id="JANPWB010000012">
    <property type="protein sequence ID" value="KAJ1114614.1"/>
    <property type="molecule type" value="Genomic_DNA"/>
</dbReference>
<comment type="caution">
    <text evidence="2">The sequence shown here is derived from an EMBL/GenBank/DDBJ whole genome shotgun (WGS) entry which is preliminary data.</text>
</comment>
<name>A0AAV7NGH1_PLEWA</name>
<reference evidence="2" key="1">
    <citation type="journal article" date="2022" name="bioRxiv">
        <title>Sequencing and chromosome-scale assembly of the giantPleurodeles waltlgenome.</title>
        <authorList>
            <person name="Brown T."/>
            <person name="Elewa A."/>
            <person name="Iarovenko S."/>
            <person name="Subramanian E."/>
            <person name="Araus A.J."/>
            <person name="Petzold A."/>
            <person name="Susuki M."/>
            <person name="Suzuki K.-i.T."/>
            <person name="Hayashi T."/>
            <person name="Toyoda A."/>
            <person name="Oliveira C."/>
            <person name="Osipova E."/>
            <person name="Leigh N.D."/>
            <person name="Simon A."/>
            <person name="Yun M.H."/>
        </authorList>
    </citation>
    <scope>NUCLEOTIDE SEQUENCE</scope>
    <source>
        <strain evidence="2">20211129_DDA</strain>
        <tissue evidence="2">Liver</tissue>
    </source>
</reference>
<evidence type="ECO:0000313" key="2">
    <source>
        <dbReference type="EMBL" id="KAJ1114614.1"/>
    </source>
</evidence>
<protein>
    <submittedName>
        <fullName evidence="2">Uncharacterized protein</fullName>
    </submittedName>
</protein>
<feature type="region of interest" description="Disordered" evidence="1">
    <location>
        <begin position="1"/>
        <end position="107"/>
    </location>
</feature>
<sequence length="107" mass="11706">MAPPSRGSAAGPWERRNPTRFPLEREATPGGAPRAGPVVRRGTADPRWTSGTRLAPEWGRSPEVEDWRRETRGRGESNAPKPETQMSGGGPWGKDHTRPQQGRGEQG</sequence>
<organism evidence="2 3">
    <name type="scientific">Pleurodeles waltl</name>
    <name type="common">Iberian ribbed newt</name>
    <dbReference type="NCBI Taxonomy" id="8319"/>
    <lineage>
        <taxon>Eukaryota</taxon>
        <taxon>Metazoa</taxon>
        <taxon>Chordata</taxon>
        <taxon>Craniata</taxon>
        <taxon>Vertebrata</taxon>
        <taxon>Euteleostomi</taxon>
        <taxon>Amphibia</taxon>
        <taxon>Batrachia</taxon>
        <taxon>Caudata</taxon>
        <taxon>Salamandroidea</taxon>
        <taxon>Salamandridae</taxon>
        <taxon>Pleurodelinae</taxon>
        <taxon>Pleurodeles</taxon>
    </lineage>
</organism>
<dbReference type="Proteomes" id="UP001066276">
    <property type="component" value="Chromosome 8"/>
</dbReference>
<evidence type="ECO:0000313" key="3">
    <source>
        <dbReference type="Proteomes" id="UP001066276"/>
    </source>
</evidence>
<accession>A0AAV7NGH1</accession>
<evidence type="ECO:0000256" key="1">
    <source>
        <dbReference type="SAM" id="MobiDB-lite"/>
    </source>
</evidence>
<gene>
    <name evidence="2" type="ORF">NDU88_002849</name>
</gene>
<proteinExistence type="predicted"/>
<feature type="compositionally biased region" description="Basic and acidic residues" evidence="1">
    <location>
        <begin position="13"/>
        <end position="27"/>
    </location>
</feature>
<dbReference type="AlphaFoldDB" id="A0AAV7NGH1"/>